<dbReference type="AlphaFoldDB" id="A0A7G1KQB8"/>
<dbReference type="GeneID" id="80349638"/>
<evidence type="ECO:0000313" key="2">
    <source>
        <dbReference type="EMBL" id="BCK57427.1"/>
    </source>
</evidence>
<accession>A0A7G1KQB8</accession>
<protein>
    <recommendedName>
        <fullName evidence="4">ATP synthase subunit I</fullName>
    </recommendedName>
</protein>
<name>A0A7G1KQB8_9NOCA</name>
<dbReference type="Proteomes" id="UP000516173">
    <property type="component" value="Chromosome"/>
</dbReference>
<evidence type="ECO:0008006" key="4">
    <source>
        <dbReference type="Google" id="ProtNLM"/>
    </source>
</evidence>
<dbReference type="EMBL" id="AP023396">
    <property type="protein sequence ID" value="BCK57427.1"/>
    <property type="molecule type" value="Genomic_DNA"/>
</dbReference>
<keyword evidence="1" id="KW-0472">Membrane</keyword>
<feature type="transmembrane region" description="Helical" evidence="1">
    <location>
        <begin position="35"/>
        <end position="53"/>
    </location>
</feature>
<sequence>MNVNRLRIRRAAIVAIAVGVLALMAAGALDHLLLGVFTCVGLGLGWANARLTWSSVTRITRSETPSKQALTVSTAGRLFGITVLSLLVAFLARPDGIGIFFGLAVFQVVLILLTVVPEVKGLRQLP</sequence>
<keyword evidence="1" id="KW-0812">Transmembrane</keyword>
<organism evidence="2 3">
    <name type="scientific">Nocardia wallacei</name>
    <dbReference type="NCBI Taxonomy" id="480035"/>
    <lineage>
        <taxon>Bacteria</taxon>
        <taxon>Bacillati</taxon>
        <taxon>Actinomycetota</taxon>
        <taxon>Actinomycetes</taxon>
        <taxon>Mycobacteriales</taxon>
        <taxon>Nocardiaceae</taxon>
        <taxon>Nocardia</taxon>
    </lineage>
</organism>
<proteinExistence type="predicted"/>
<feature type="transmembrane region" description="Helical" evidence="1">
    <location>
        <begin position="74"/>
        <end position="91"/>
    </location>
</feature>
<reference evidence="2 3" key="1">
    <citation type="submission" date="2020-08" db="EMBL/GenBank/DDBJ databases">
        <title>Genome Sequencing of Nocardia wallacei strain FMUON74 and assembly.</title>
        <authorList>
            <person name="Toyokawa M."/>
            <person name="Uesaka K."/>
        </authorList>
    </citation>
    <scope>NUCLEOTIDE SEQUENCE [LARGE SCALE GENOMIC DNA]</scope>
    <source>
        <strain evidence="2 3">FMUON74</strain>
    </source>
</reference>
<keyword evidence="1" id="KW-1133">Transmembrane helix</keyword>
<feature type="transmembrane region" description="Helical" evidence="1">
    <location>
        <begin position="97"/>
        <end position="116"/>
    </location>
</feature>
<evidence type="ECO:0000256" key="1">
    <source>
        <dbReference type="SAM" id="Phobius"/>
    </source>
</evidence>
<gene>
    <name evidence="2" type="ORF">NWFMUON74_51990</name>
</gene>
<evidence type="ECO:0000313" key="3">
    <source>
        <dbReference type="Proteomes" id="UP000516173"/>
    </source>
</evidence>
<dbReference type="KEGG" id="nwl:NWFMUON74_51990"/>
<keyword evidence="3" id="KW-1185">Reference proteome</keyword>
<dbReference type="RefSeq" id="WP_187684332.1">
    <property type="nucleotide sequence ID" value="NZ_AP023396.1"/>
</dbReference>
<feature type="transmembrane region" description="Helical" evidence="1">
    <location>
        <begin position="12"/>
        <end position="29"/>
    </location>
</feature>